<proteinExistence type="evidence at transcript level"/>
<gene>
    <name evidence="1" type="primary">HEL</name>
</gene>
<feature type="non-terminal residue" evidence="1">
    <location>
        <position position="1"/>
    </location>
</feature>
<protein>
    <submittedName>
        <fullName evidence="1">Polyprotein</fullName>
    </submittedName>
</protein>
<dbReference type="Gene3D" id="3.40.50.300">
    <property type="entry name" value="P-loop containing nucleotide triphosphate hydrolases"/>
    <property type="match status" value="1"/>
</dbReference>
<reference evidence="1" key="1">
    <citation type="submission" date="2000-01" db="EMBL/GenBank/DDBJ databases">
        <title>Characterisation of Australian strains of CTV.</title>
        <authorList>
            <person name="Connor R.K."/>
            <person name="Hailstones D.L."/>
            <person name="Barkley P."/>
            <person name="Zhou C."/>
        </authorList>
    </citation>
    <scope>NUCLEOTIDE SEQUENCE</scope>
    <source>
        <strain evidence="1">PB100</strain>
    </source>
</reference>
<organism evidence="1">
    <name type="scientific">Citrus tristeza virus</name>
    <dbReference type="NCBI Taxonomy" id="12162"/>
    <lineage>
        <taxon>Viruses</taxon>
        <taxon>Riboviria</taxon>
        <taxon>Orthornavirae</taxon>
        <taxon>Kitrinoviricota</taxon>
        <taxon>Alsuviricetes</taxon>
        <taxon>Martellivirales</taxon>
        <taxon>Closteroviridae</taxon>
        <taxon>Closterovirus</taxon>
        <taxon>Closterovirus tristezae</taxon>
    </lineage>
</organism>
<evidence type="ECO:0000313" key="1">
    <source>
        <dbReference type="EMBL" id="CAC20002.1"/>
    </source>
</evidence>
<accession>Q9DJN2</accession>
<dbReference type="InterPro" id="IPR027417">
    <property type="entry name" value="P-loop_NTPase"/>
</dbReference>
<name>Q9DJN2_9CLOS</name>
<sequence length="123" mass="14432">KTHSLVTYFADYCTKVSCLVVTANKNSQAEISQRISRELMDRKMLAKHVIKTASRVFTVDSYLMNHIRLKADLLFVDECLWFMLERSEQLLSSLHVKLWFSSVIVDKFIIFTEMILVFRCCMI</sequence>
<dbReference type="EMBL" id="AJ399570">
    <property type="protein sequence ID" value="CAC20002.1"/>
    <property type="molecule type" value="mRNA"/>
</dbReference>